<accession>A0A6C0CVS2</accession>
<name>A0A6C0CVS2_9ZZZZ</name>
<dbReference type="InterPro" id="IPR050773">
    <property type="entry name" value="CbxX/CfxQ_RuBisCO_ESX"/>
</dbReference>
<dbReference type="PRINTS" id="PR00819">
    <property type="entry name" value="CBXCFQXSUPER"/>
</dbReference>
<evidence type="ECO:0000256" key="4">
    <source>
        <dbReference type="SAM" id="MobiDB-lite"/>
    </source>
</evidence>
<keyword evidence="3" id="KW-0067">ATP-binding</keyword>
<sequence length="476" mass="55374">MSNNRNSFFNKKKNRHNKKYNDPSNNNIFFMSNDSNFSNNNFSSFDDSNNLKLLKICSDSEITNKNNINNNSDNYNMNSNKLITFLDSKSSDKKINNSNNPDVFLKFLIDQKEKEFISTYNSPFFTGSPYNYPQITIDDHLNNEEAENIIKEKILIDASIDNLIDLINLCDKYPLADNIEYNINMKSLHAIKPSLLELQNMIGMHSIKENIVDQILYFIQDLHNTSPDNADYMHAVIYGPPGTGKTEVAKIMGKIFSNLGMLQKNVFRKVTRDDLVAGYLGQTALKTKDVIKECLGGVLFIDEAYALGNKEKRDSFSKESIDTICEALSDHKKDLMCIIAGYEQELKDCFFSYNPGLESRFTWKFKIDDYNPNELRLIFEKKITDNNWSLKEDLNDEWFEKNKEFFSFFGRDMETLLSKVKIAHSRRVFCLPKEEKTKISNKDLEKGFEIYKRMGDSEKHQQEKQRVKNLYNTLYC</sequence>
<comment type="similarity">
    <text evidence="1">Belongs to the CbxX/CfxQ family.</text>
</comment>
<dbReference type="PANTHER" id="PTHR43392:SF2">
    <property type="entry name" value="AAA-TYPE ATPASE FAMILY PROTEIN _ ANKYRIN REPEAT FAMILY PROTEIN"/>
    <property type="match status" value="1"/>
</dbReference>
<feature type="region of interest" description="Disordered" evidence="4">
    <location>
        <begin position="1"/>
        <end position="25"/>
    </location>
</feature>
<dbReference type="AlphaFoldDB" id="A0A6C0CVS2"/>
<proteinExistence type="inferred from homology"/>
<evidence type="ECO:0000256" key="2">
    <source>
        <dbReference type="ARBA" id="ARBA00022741"/>
    </source>
</evidence>
<dbReference type="PANTHER" id="PTHR43392">
    <property type="entry name" value="AAA-TYPE ATPASE FAMILY PROTEIN / ANKYRIN REPEAT FAMILY PROTEIN"/>
    <property type="match status" value="1"/>
</dbReference>
<evidence type="ECO:0000313" key="6">
    <source>
        <dbReference type="EMBL" id="QHT08618.1"/>
    </source>
</evidence>
<evidence type="ECO:0000259" key="5">
    <source>
        <dbReference type="Pfam" id="PF00004"/>
    </source>
</evidence>
<reference evidence="6" key="1">
    <citation type="journal article" date="2020" name="Nature">
        <title>Giant virus diversity and host interactions through global metagenomics.</title>
        <authorList>
            <person name="Schulz F."/>
            <person name="Roux S."/>
            <person name="Paez-Espino D."/>
            <person name="Jungbluth S."/>
            <person name="Walsh D.A."/>
            <person name="Denef V.J."/>
            <person name="McMahon K.D."/>
            <person name="Konstantinidis K.T."/>
            <person name="Eloe-Fadrosh E.A."/>
            <person name="Kyrpides N.C."/>
            <person name="Woyke T."/>
        </authorList>
    </citation>
    <scope>NUCLEOTIDE SEQUENCE</scope>
    <source>
        <strain evidence="6">GVMAG-M-3300023109-53</strain>
    </source>
</reference>
<feature type="domain" description="ATPase AAA-type core" evidence="5">
    <location>
        <begin position="236"/>
        <end position="344"/>
    </location>
</feature>
<protein>
    <recommendedName>
        <fullName evidence="5">ATPase AAA-type core domain-containing protein</fullName>
    </recommendedName>
</protein>
<dbReference type="Gene3D" id="3.40.50.300">
    <property type="entry name" value="P-loop containing nucleotide triphosphate hydrolases"/>
    <property type="match status" value="1"/>
</dbReference>
<dbReference type="InterPro" id="IPR027417">
    <property type="entry name" value="P-loop_NTPase"/>
</dbReference>
<dbReference type="GO" id="GO:0005524">
    <property type="term" value="F:ATP binding"/>
    <property type="evidence" value="ECO:0007669"/>
    <property type="project" value="UniProtKB-KW"/>
</dbReference>
<dbReference type="SUPFAM" id="SSF52540">
    <property type="entry name" value="P-loop containing nucleoside triphosphate hydrolases"/>
    <property type="match status" value="1"/>
</dbReference>
<evidence type="ECO:0000256" key="1">
    <source>
        <dbReference type="ARBA" id="ARBA00010378"/>
    </source>
</evidence>
<dbReference type="Pfam" id="PF00004">
    <property type="entry name" value="AAA"/>
    <property type="match status" value="1"/>
</dbReference>
<evidence type="ECO:0000256" key="3">
    <source>
        <dbReference type="ARBA" id="ARBA00022840"/>
    </source>
</evidence>
<dbReference type="InterPro" id="IPR003959">
    <property type="entry name" value="ATPase_AAA_core"/>
</dbReference>
<dbReference type="EMBL" id="MN739499">
    <property type="protein sequence ID" value="QHT08618.1"/>
    <property type="molecule type" value="Genomic_DNA"/>
</dbReference>
<dbReference type="GO" id="GO:0016887">
    <property type="term" value="F:ATP hydrolysis activity"/>
    <property type="evidence" value="ECO:0007669"/>
    <property type="project" value="InterPro"/>
</dbReference>
<keyword evidence="2" id="KW-0547">Nucleotide-binding</keyword>
<organism evidence="6">
    <name type="scientific">viral metagenome</name>
    <dbReference type="NCBI Taxonomy" id="1070528"/>
    <lineage>
        <taxon>unclassified sequences</taxon>
        <taxon>metagenomes</taxon>
        <taxon>organismal metagenomes</taxon>
    </lineage>
</organism>
<dbReference type="FunFam" id="3.40.50.300:FF:000216">
    <property type="entry name" value="Type VII secretion ATPase EccA"/>
    <property type="match status" value="1"/>
</dbReference>
<dbReference type="InterPro" id="IPR000641">
    <property type="entry name" value="CbxX/CfxQ"/>
</dbReference>